<evidence type="ECO:0000259" key="9">
    <source>
        <dbReference type="Pfam" id="PF07715"/>
    </source>
</evidence>
<comment type="caution">
    <text evidence="10">The sequence shown here is derived from an EMBL/GenBank/DDBJ whole genome shotgun (WGS) entry which is preliminary data.</text>
</comment>
<evidence type="ECO:0000256" key="1">
    <source>
        <dbReference type="ARBA" id="ARBA00004571"/>
    </source>
</evidence>
<accession>A0ABT9AEP0</accession>
<name>A0ABT9AEP0_9BACT</name>
<dbReference type="InterPro" id="IPR023997">
    <property type="entry name" value="TonB-dep_OMP_SusC/RagA_CS"/>
</dbReference>
<evidence type="ECO:0000313" key="11">
    <source>
        <dbReference type="Proteomes" id="UP001167796"/>
    </source>
</evidence>
<keyword evidence="11" id="KW-1185">Reference proteome</keyword>
<dbReference type="NCBIfam" id="TIGR04056">
    <property type="entry name" value="OMP_RagA_SusC"/>
    <property type="match status" value="1"/>
</dbReference>
<dbReference type="InterPro" id="IPR008969">
    <property type="entry name" value="CarboxyPept-like_regulatory"/>
</dbReference>
<dbReference type="SUPFAM" id="SSF49464">
    <property type="entry name" value="Carboxypeptidase regulatory domain-like"/>
    <property type="match status" value="1"/>
</dbReference>
<dbReference type="InterPro" id="IPR023996">
    <property type="entry name" value="TonB-dep_OMP_SusC/RagA"/>
</dbReference>
<organism evidence="10 11">
    <name type="scientific">Hymenobacter mellowenesis</name>
    <dbReference type="NCBI Taxonomy" id="3063995"/>
    <lineage>
        <taxon>Bacteria</taxon>
        <taxon>Pseudomonadati</taxon>
        <taxon>Bacteroidota</taxon>
        <taxon>Cytophagia</taxon>
        <taxon>Cytophagales</taxon>
        <taxon>Hymenobacteraceae</taxon>
        <taxon>Hymenobacter</taxon>
    </lineage>
</organism>
<feature type="chain" id="PRO_5045370122" evidence="8">
    <location>
        <begin position="22"/>
        <end position="1094"/>
    </location>
</feature>
<evidence type="ECO:0000256" key="4">
    <source>
        <dbReference type="ARBA" id="ARBA00022692"/>
    </source>
</evidence>
<evidence type="ECO:0000256" key="6">
    <source>
        <dbReference type="ARBA" id="ARBA00023237"/>
    </source>
</evidence>
<feature type="domain" description="TonB-dependent receptor plug" evidence="9">
    <location>
        <begin position="118"/>
        <end position="226"/>
    </location>
</feature>
<keyword evidence="4 7" id="KW-0812">Transmembrane</keyword>
<dbReference type="InterPro" id="IPR036942">
    <property type="entry name" value="Beta-barrel_TonB_sf"/>
</dbReference>
<dbReference type="InterPro" id="IPR012910">
    <property type="entry name" value="Plug_dom"/>
</dbReference>
<evidence type="ECO:0000256" key="5">
    <source>
        <dbReference type="ARBA" id="ARBA00023136"/>
    </source>
</evidence>
<proteinExistence type="inferred from homology"/>
<dbReference type="InterPro" id="IPR037066">
    <property type="entry name" value="Plug_dom_sf"/>
</dbReference>
<evidence type="ECO:0000256" key="7">
    <source>
        <dbReference type="PROSITE-ProRule" id="PRU01360"/>
    </source>
</evidence>
<dbReference type="NCBIfam" id="TIGR04057">
    <property type="entry name" value="SusC_RagA_signa"/>
    <property type="match status" value="1"/>
</dbReference>
<gene>
    <name evidence="10" type="ORF">Q5H92_18200</name>
</gene>
<evidence type="ECO:0000256" key="3">
    <source>
        <dbReference type="ARBA" id="ARBA00022452"/>
    </source>
</evidence>
<feature type="signal peptide" evidence="8">
    <location>
        <begin position="1"/>
        <end position="21"/>
    </location>
</feature>
<evidence type="ECO:0000256" key="2">
    <source>
        <dbReference type="ARBA" id="ARBA00022448"/>
    </source>
</evidence>
<protein>
    <submittedName>
        <fullName evidence="10">TonB-dependent receptor</fullName>
    </submittedName>
</protein>
<dbReference type="RefSeq" id="WP_305012985.1">
    <property type="nucleotide sequence ID" value="NZ_JAUQSX010000010.1"/>
</dbReference>
<dbReference type="Gene3D" id="2.170.130.10">
    <property type="entry name" value="TonB-dependent receptor, plug domain"/>
    <property type="match status" value="1"/>
</dbReference>
<keyword evidence="10" id="KW-0675">Receptor</keyword>
<keyword evidence="6 7" id="KW-0998">Cell outer membrane</keyword>
<comment type="similarity">
    <text evidence="7">Belongs to the TonB-dependent receptor family.</text>
</comment>
<dbReference type="Pfam" id="PF13715">
    <property type="entry name" value="CarbopepD_reg_2"/>
    <property type="match status" value="1"/>
</dbReference>
<keyword evidence="5 7" id="KW-0472">Membrane</keyword>
<reference evidence="10" key="1">
    <citation type="submission" date="2023-07" db="EMBL/GenBank/DDBJ databases">
        <authorList>
            <person name="Kim M.K."/>
        </authorList>
    </citation>
    <scope>NUCLEOTIDE SEQUENCE</scope>
    <source>
        <strain evidence="10">M29</strain>
    </source>
</reference>
<dbReference type="PROSITE" id="PS52016">
    <property type="entry name" value="TONB_DEPENDENT_REC_3"/>
    <property type="match status" value="1"/>
</dbReference>
<dbReference type="SUPFAM" id="SSF56935">
    <property type="entry name" value="Porins"/>
    <property type="match status" value="1"/>
</dbReference>
<keyword evidence="3 7" id="KW-1134">Transmembrane beta strand</keyword>
<evidence type="ECO:0000313" key="10">
    <source>
        <dbReference type="EMBL" id="MDO7848305.1"/>
    </source>
</evidence>
<dbReference type="Pfam" id="PF07715">
    <property type="entry name" value="Plug"/>
    <property type="match status" value="1"/>
</dbReference>
<evidence type="ECO:0000256" key="8">
    <source>
        <dbReference type="SAM" id="SignalP"/>
    </source>
</evidence>
<keyword evidence="8" id="KW-0732">Signal</keyword>
<dbReference type="Gene3D" id="2.40.170.20">
    <property type="entry name" value="TonB-dependent receptor, beta-barrel domain"/>
    <property type="match status" value="1"/>
</dbReference>
<keyword evidence="2 7" id="KW-0813">Transport</keyword>
<sequence>MKKHFLLVWLLFFGSIGLAVAQNRQVQGVVKSAEGETLPGVTVLVEGTTNGASTGADGSYSLSIPATTAAGAKLRFSFVGFVSKEETIGDRTTINVSLASDSKQLEDVVVIGYQEVQRRDVTGSVSSVSAQQIKDIPVNSAAEALTGRLAGVQLTSAEGTPGNLNVQVRVRGGGSVTQDNSPLYVVDGIQIENALSVIAPQDIASVDVLKDASATAIYGARGANGVIIITTKKGSEGRTVVSYNGFAGFRKITKTLGVLNPNDYLNYQFERARVIGNTSGGLPTFKSLFGSTNFNSDTLQRARNAPFIDWQDEVFGREAFQQTHNVSVAGGSKATTYSLSLTHNDEQGIQRGSDYTRNLINFRFDTKATDKLRVGLNARFNDQGTMGAGTSTSGSNTTSRLRNAVQYQPLQVPKANGQVVDISAFDPEFFDQSSLANPIVTIDNEYRKDKRRTINIGANASLELAKGLTFRTTAGFDITDINLGTFNGQFSPVLRSASGGYANLPFATITQSTQTTLNNSNVLDYSKKIGKHAFGLLVGEEVYQQQTKQLYIQTNFLPVDITAERALANINQGVLPAGQTAQPVLPQTSIPADYRLLSGFGRLTYSYDDKYLFTGTLRADGSSKFPEGNRVGYFPGASVAWRISREEFFKGIPTISDLKLRLSYGQAGNNRINDFLYAQLFTAGNAPYALNHSIVLGSSATSLANPNLKWETTTSRNIGIDLSLLDNRFQFTADAYYNTTNDLLLNKPIPAFLGYTSQLQNIGSTSNKGLEMQLTATVLRNENFSWTATANASFNRGRIESLGGNQTEIPAISSGWAGSTASLIPDYVARVGQPVGQMYGYVTDGYLTADDFTGYVPGANGALGTWTPRTDRTFVNNLGLIGESSYRPGLLKLKDLNGDNKIDANDQTVIGNANPKAVGGLNQQFSYKGFDASLFLNFVLGNDIYNANKIEFTSNTANTQFSNVLDIMSNRYRVIEADGSPITTLTRLQEVNQSANIWTPTRNFVFHSWAVEDGSFLRVNNITVGYTLPKTLTQRAKVNSLRFYATLNNVYTFTKYTGYDPEVNTRRATPLTPGVDYAAYPRSRAILFGVNLSL</sequence>
<dbReference type="Gene3D" id="2.60.40.1120">
    <property type="entry name" value="Carboxypeptidase-like, regulatory domain"/>
    <property type="match status" value="1"/>
</dbReference>
<dbReference type="Proteomes" id="UP001167796">
    <property type="component" value="Unassembled WGS sequence"/>
</dbReference>
<comment type="subcellular location">
    <subcellularLocation>
        <location evidence="1 7">Cell outer membrane</location>
        <topology evidence="1 7">Multi-pass membrane protein</topology>
    </subcellularLocation>
</comment>
<dbReference type="EMBL" id="JAUQSX010000010">
    <property type="protein sequence ID" value="MDO7848305.1"/>
    <property type="molecule type" value="Genomic_DNA"/>
</dbReference>
<dbReference type="InterPro" id="IPR039426">
    <property type="entry name" value="TonB-dep_rcpt-like"/>
</dbReference>